<evidence type="ECO:0000256" key="1">
    <source>
        <dbReference type="SAM" id="SignalP"/>
    </source>
</evidence>
<reference evidence="2 3" key="1">
    <citation type="submission" date="2019-03" db="EMBL/GenBank/DDBJ databases">
        <authorList>
            <person name="Nijsse B."/>
        </authorList>
    </citation>
    <scope>NUCLEOTIDE SEQUENCE [LARGE SCALE GENOMIC DNA]</scope>
    <source>
        <strain evidence="2">Desulfoluna butyratoxydans MSL71</strain>
    </source>
</reference>
<dbReference type="EMBL" id="CAADHO010000003">
    <property type="protein sequence ID" value="VFQ44167.1"/>
    <property type="molecule type" value="Genomic_DNA"/>
</dbReference>
<keyword evidence="3" id="KW-1185">Reference proteome</keyword>
<gene>
    <name evidence="2" type="ORF">MSL71_18110</name>
</gene>
<accession>A0A4U8YKX2</accession>
<name>A0A4U8YKX2_9BACT</name>
<evidence type="ECO:0000313" key="3">
    <source>
        <dbReference type="Proteomes" id="UP000507962"/>
    </source>
</evidence>
<evidence type="ECO:0000313" key="2">
    <source>
        <dbReference type="EMBL" id="VFQ44167.1"/>
    </source>
</evidence>
<organism evidence="2 3">
    <name type="scientific">Desulfoluna butyratoxydans</name>
    <dbReference type="NCBI Taxonomy" id="231438"/>
    <lineage>
        <taxon>Bacteria</taxon>
        <taxon>Pseudomonadati</taxon>
        <taxon>Thermodesulfobacteriota</taxon>
        <taxon>Desulfobacteria</taxon>
        <taxon>Desulfobacterales</taxon>
        <taxon>Desulfolunaceae</taxon>
        <taxon>Desulfoluna</taxon>
    </lineage>
</organism>
<feature type="chain" id="PRO_5020768376" evidence="1">
    <location>
        <begin position="29"/>
        <end position="125"/>
    </location>
</feature>
<dbReference type="Proteomes" id="UP000507962">
    <property type="component" value="Unassembled WGS sequence"/>
</dbReference>
<protein>
    <submittedName>
        <fullName evidence="2">Uncharacterized protein</fullName>
    </submittedName>
</protein>
<keyword evidence="1" id="KW-0732">Signal</keyword>
<dbReference type="AlphaFoldDB" id="A0A4U8YKX2"/>
<proteinExistence type="predicted"/>
<feature type="signal peptide" evidence="1">
    <location>
        <begin position="1"/>
        <end position="28"/>
    </location>
</feature>
<sequence>MIFSDKGTMKTIIKVFIGLLVLASQAFASELTTKNYTITIETHCEEGVVSCGDVTYVGTHNKTGKSITLKGATWNSMCADGVTPNRFIGYRFKNGDISYLVYEEGLLEVYRGDELLLSEEGTWVY</sequence>